<dbReference type="NCBIfam" id="TIGR00082">
    <property type="entry name" value="rbfA"/>
    <property type="match status" value="1"/>
</dbReference>
<dbReference type="PANTHER" id="PTHR33515">
    <property type="entry name" value="RIBOSOME-BINDING FACTOR A, CHLOROPLASTIC-RELATED"/>
    <property type="match status" value="1"/>
</dbReference>
<dbReference type="GO" id="GO:0030490">
    <property type="term" value="P:maturation of SSU-rRNA"/>
    <property type="evidence" value="ECO:0007669"/>
    <property type="project" value="UniProtKB-UniRule"/>
</dbReference>
<dbReference type="HAMAP" id="MF_00003">
    <property type="entry name" value="RbfA"/>
    <property type="match status" value="1"/>
</dbReference>
<evidence type="ECO:0000256" key="1">
    <source>
        <dbReference type="ARBA" id="ARBA00022517"/>
    </source>
</evidence>
<dbReference type="eggNOG" id="COG0858">
    <property type="taxonomic scope" value="Bacteria"/>
</dbReference>
<dbReference type="InterPro" id="IPR000238">
    <property type="entry name" value="RbfA"/>
</dbReference>
<dbReference type="AlphaFoldDB" id="D8P8G7"/>
<reference evidence="3 4" key="1">
    <citation type="journal article" date="2010" name="Proc. Natl. Acad. Sci. U.S.A.">
        <title>A Nitrospira metagenome illuminates the physiology and evolution of globally important nitrite-oxidizing bacteria.</title>
        <authorList>
            <person name="Lucker S."/>
            <person name="Wagner M."/>
            <person name="Maixner F."/>
            <person name="Pelletier E."/>
            <person name="Koch H."/>
            <person name="Vacherie B."/>
            <person name="Rattei T."/>
            <person name="Sinninghe Damste J."/>
            <person name="Spieck E."/>
            <person name="Le Paslier D."/>
            <person name="Daims H."/>
        </authorList>
    </citation>
    <scope>NUCLEOTIDE SEQUENCE [LARGE SCALE GENOMIC DNA]</scope>
</reference>
<dbReference type="HOGENOM" id="CLU_089475_5_1_0"/>
<protein>
    <recommendedName>
        <fullName evidence="2">Ribosome-binding factor A</fullName>
    </recommendedName>
</protein>
<dbReference type="STRING" id="330214.NIDE4131"/>
<dbReference type="Proteomes" id="UP000001660">
    <property type="component" value="Chromosome"/>
</dbReference>
<dbReference type="KEGG" id="nde:NIDE4131"/>
<gene>
    <name evidence="2 3" type="primary">rbfA</name>
    <name evidence="3" type="ORF">NIDE4131</name>
</gene>
<proteinExistence type="inferred from homology"/>
<comment type="subunit">
    <text evidence="2">Monomer. Binds 30S ribosomal subunits, but not 50S ribosomal subunits or 70S ribosomes.</text>
</comment>
<sequence length="132" mass="15216">MTKSTYSRADRVADQIRMEVADILMRKIKDPRVRSVTVTDVELTKDLRIARVFVTTMEQNKDERLVFDGLAKASGFVRAELGRRLALRYLPELIFMKDISGPRADRVLELLDGLHRDQSHEEMLAETPRTDV</sequence>
<evidence type="ECO:0000313" key="4">
    <source>
        <dbReference type="Proteomes" id="UP000001660"/>
    </source>
</evidence>
<dbReference type="GO" id="GO:0005829">
    <property type="term" value="C:cytosol"/>
    <property type="evidence" value="ECO:0007669"/>
    <property type="project" value="TreeGrafter"/>
</dbReference>
<dbReference type="InterPro" id="IPR015946">
    <property type="entry name" value="KH_dom-like_a/b"/>
</dbReference>
<dbReference type="InterPro" id="IPR023799">
    <property type="entry name" value="RbfA_dom_sf"/>
</dbReference>
<dbReference type="OrthoDB" id="307788at2"/>
<name>D8P8G7_9BACT</name>
<keyword evidence="4" id="KW-1185">Reference proteome</keyword>
<comment type="similarity">
    <text evidence="2">Belongs to the RbfA family.</text>
</comment>
<dbReference type="Gene3D" id="3.30.300.20">
    <property type="match status" value="1"/>
</dbReference>
<dbReference type="EMBL" id="FP929003">
    <property type="protein sequence ID" value="CBK43799.1"/>
    <property type="molecule type" value="Genomic_DNA"/>
</dbReference>
<dbReference type="Pfam" id="PF02033">
    <property type="entry name" value="RBFA"/>
    <property type="match status" value="1"/>
</dbReference>
<dbReference type="SUPFAM" id="SSF89919">
    <property type="entry name" value="Ribosome-binding factor A, RbfA"/>
    <property type="match status" value="1"/>
</dbReference>
<organism evidence="3 4">
    <name type="scientific">Nitrospira defluvii</name>
    <dbReference type="NCBI Taxonomy" id="330214"/>
    <lineage>
        <taxon>Bacteria</taxon>
        <taxon>Pseudomonadati</taxon>
        <taxon>Nitrospirota</taxon>
        <taxon>Nitrospiria</taxon>
        <taxon>Nitrospirales</taxon>
        <taxon>Nitrospiraceae</taxon>
        <taxon>Nitrospira</taxon>
    </lineage>
</organism>
<dbReference type="GO" id="GO:0043024">
    <property type="term" value="F:ribosomal small subunit binding"/>
    <property type="evidence" value="ECO:0007669"/>
    <property type="project" value="TreeGrafter"/>
</dbReference>
<keyword evidence="2" id="KW-0963">Cytoplasm</keyword>
<keyword evidence="1 2" id="KW-0690">Ribosome biogenesis</keyword>
<dbReference type="PANTHER" id="PTHR33515:SF1">
    <property type="entry name" value="RIBOSOME-BINDING FACTOR A, CHLOROPLASTIC-RELATED"/>
    <property type="match status" value="1"/>
</dbReference>
<comment type="function">
    <text evidence="2">One of several proteins that assist in the late maturation steps of the functional core of the 30S ribosomal subunit. Associates with free 30S ribosomal subunits (but not with 30S subunits that are part of 70S ribosomes or polysomes). Required for efficient processing of 16S rRNA. May interact with the 5'-terminal helix region of 16S rRNA.</text>
</comment>
<accession>D8P8G7</accession>
<evidence type="ECO:0000313" key="3">
    <source>
        <dbReference type="EMBL" id="CBK43799.1"/>
    </source>
</evidence>
<comment type="subcellular location">
    <subcellularLocation>
        <location evidence="2">Cytoplasm</location>
    </subcellularLocation>
</comment>
<evidence type="ECO:0000256" key="2">
    <source>
        <dbReference type="HAMAP-Rule" id="MF_00003"/>
    </source>
</evidence>